<evidence type="ECO:0000256" key="11">
    <source>
        <dbReference type="RuleBase" id="RU000488"/>
    </source>
</evidence>
<feature type="transmembrane region" description="Helical" evidence="12">
    <location>
        <begin position="265"/>
        <end position="285"/>
    </location>
</feature>
<evidence type="ECO:0000256" key="4">
    <source>
        <dbReference type="ARBA" id="ARBA00022692"/>
    </source>
</evidence>
<dbReference type="SUPFAM" id="SSF103506">
    <property type="entry name" value="Mitochondrial carrier"/>
    <property type="match status" value="1"/>
</dbReference>
<evidence type="ECO:0000256" key="10">
    <source>
        <dbReference type="PROSITE-ProRule" id="PRU00282"/>
    </source>
</evidence>
<dbReference type="PROSITE" id="PS50920">
    <property type="entry name" value="SOLCAR"/>
    <property type="match status" value="3"/>
</dbReference>
<comment type="caution">
    <text evidence="13">The sequence shown here is derived from an EMBL/GenBank/DDBJ whole genome shotgun (WGS) entry which is preliminary data.</text>
</comment>
<dbReference type="EMBL" id="JANBQF010000001">
    <property type="protein sequence ID" value="KAJ2008700.1"/>
    <property type="molecule type" value="Genomic_DNA"/>
</dbReference>
<feature type="repeat" description="Solcar" evidence="10">
    <location>
        <begin position="154"/>
        <end position="246"/>
    </location>
</feature>
<keyword evidence="4 10" id="KW-0812">Transmembrane</keyword>
<accession>A0A9W8BPJ1</accession>
<keyword evidence="6" id="KW-0999">Mitochondrion inner membrane</keyword>
<sequence length="357" mass="38680">MNDSANGSSGSSAGVVDAVVQGIAMPGSVVAKMPEPVPAHRNIMFTWLAGSMASCGAVTFTNPFEVVKTRLQLQGELAKSTPNMVKPYHNVMQAFWVIGKNEGLRGLQKGLGPGYMYQIMLNGTRLGFYEPVKGVLYRAFAGQTGESQQQPRRPIIALNVAAGGMCGMAGAALGSPFFLVKTRMQSASNFAAVGFQHNYTSSVDGLRKIWRDGGVRGLYRGMDAAMMRAGAGSSVQLATYDHCKSYISRNLAHRGFNDNSVGTHFLASMVTGFFVCMVMNPFDVVSTRMYNQKPSAAGHGGGALYKNPLQCFYKTVSTEGFFSLYKGFLAHYLRLGPHTILMFVFVEQIKAFGKKYI</sequence>
<organism evidence="13 14">
    <name type="scientific">Coemansia thaxteri</name>
    <dbReference type="NCBI Taxonomy" id="2663907"/>
    <lineage>
        <taxon>Eukaryota</taxon>
        <taxon>Fungi</taxon>
        <taxon>Fungi incertae sedis</taxon>
        <taxon>Zoopagomycota</taxon>
        <taxon>Kickxellomycotina</taxon>
        <taxon>Kickxellomycetes</taxon>
        <taxon>Kickxellales</taxon>
        <taxon>Kickxellaceae</taxon>
        <taxon>Coemansia</taxon>
    </lineage>
</organism>
<keyword evidence="8" id="KW-0496">Mitochondrion</keyword>
<evidence type="ECO:0000256" key="2">
    <source>
        <dbReference type="ARBA" id="ARBA00006375"/>
    </source>
</evidence>
<evidence type="ECO:0000256" key="3">
    <source>
        <dbReference type="ARBA" id="ARBA00022448"/>
    </source>
</evidence>
<evidence type="ECO:0000256" key="9">
    <source>
        <dbReference type="ARBA" id="ARBA00023136"/>
    </source>
</evidence>
<protein>
    <submittedName>
        <fullName evidence="13">Mitochondrial oxaloacetate carrier protein</fullName>
    </submittedName>
</protein>
<dbReference type="Pfam" id="PF00153">
    <property type="entry name" value="Mito_carr"/>
    <property type="match status" value="3"/>
</dbReference>
<feature type="repeat" description="Solcar" evidence="10">
    <location>
        <begin position="259"/>
        <end position="352"/>
    </location>
</feature>
<gene>
    <name evidence="13" type="primary">OAC1</name>
    <name evidence="13" type="ORF">H4R26_000019</name>
</gene>
<evidence type="ECO:0000256" key="7">
    <source>
        <dbReference type="ARBA" id="ARBA00022989"/>
    </source>
</evidence>
<keyword evidence="5" id="KW-0677">Repeat</keyword>
<name>A0A9W8BPJ1_9FUNG</name>
<reference evidence="13" key="1">
    <citation type="submission" date="2022-07" db="EMBL/GenBank/DDBJ databases">
        <title>Phylogenomic reconstructions and comparative analyses of Kickxellomycotina fungi.</title>
        <authorList>
            <person name="Reynolds N.K."/>
            <person name="Stajich J.E."/>
            <person name="Barry K."/>
            <person name="Grigoriev I.V."/>
            <person name="Crous P."/>
            <person name="Smith M.E."/>
        </authorList>
    </citation>
    <scope>NUCLEOTIDE SEQUENCE</scope>
    <source>
        <strain evidence="13">IMI 214461</strain>
    </source>
</reference>
<dbReference type="PANTHER" id="PTHR45928:SF1">
    <property type="entry name" value="RE38146P"/>
    <property type="match status" value="1"/>
</dbReference>
<comment type="subcellular location">
    <subcellularLocation>
        <location evidence="1">Mitochondrion inner membrane</location>
        <topology evidence="1">Multi-pass membrane protein</topology>
    </subcellularLocation>
</comment>
<dbReference type="OrthoDB" id="6703404at2759"/>
<proteinExistence type="inferred from homology"/>
<evidence type="ECO:0000313" key="13">
    <source>
        <dbReference type="EMBL" id="KAJ2008700.1"/>
    </source>
</evidence>
<dbReference type="GO" id="GO:0005743">
    <property type="term" value="C:mitochondrial inner membrane"/>
    <property type="evidence" value="ECO:0007669"/>
    <property type="project" value="UniProtKB-SubCell"/>
</dbReference>
<dbReference type="PANTHER" id="PTHR45928">
    <property type="entry name" value="RE38146P"/>
    <property type="match status" value="1"/>
</dbReference>
<keyword evidence="14" id="KW-1185">Reference proteome</keyword>
<dbReference type="InterPro" id="IPR051508">
    <property type="entry name" value="Mito_Carrier_Antiporter"/>
</dbReference>
<feature type="transmembrane region" description="Helical" evidence="12">
    <location>
        <begin position="156"/>
        <end position="179"/>
    </location>
</feature>
<evidence type="ECO:0000313" key="14">
    <source>
        <dbReference type="Proteomes" id="UP001150907"/>
    </source>
</evidence>
<comment type="similarity">
    <text evidence="2 11">Belongs to the mitochondrial carrier (TC 2.A.29) family.</text>
</comment>
<keyword evidence="9 10" id="KW-0472">Membrane</keyword>
<evidence type="ECO:0000256" key="12">
    <source>
        <dbReference type="SAM" id="Phobius"/>
    </source>
</evidence>
<evidence type="ECO:0000256" key="5">
    <source>
        <dbReference type="ARBA" id="ARBA00022737"/>
    </source>
</evidence>
<dbReference type="InterPro" id="IPR023395">
    <property type="entry name" value="MCP_dom_sf"/>
</dbReference>
<evidence type="ECO:0000256" key="1">
    <source>
        <dbReference type="ARBA" id="ARBA00004448"/>
    </source>
</evidence>
<evidence type="ECO:0000256" key="8">
    <source>
        <dbReference type="ARBA" id="ARBA00023128"/>
    </source>
</evidence>
<feature type="repeat" description="Solcar" evidence="10">
    <location>
        <begin position="41"/>
        <end position="135"/>
    </location>
</feature>
<dbReference type="AlphaFoldDB" id="A0A9W8BPJ1"/>
<dbReference type="Proteomes" id="UP001150907">
    <property type="component" value="Unassembled WGS sequence"/>
</dbReference>
<keyword evidence="7 12" id="KW-1133">Transmembrane helix</keyword>
<keyword evidence="3 11" id="KW-0813">Transport</keyword>
<evidence type="ECO:0000256" key="6">
    <source>
        <dbReference type="ARBA" id="ARBA00022792"/>
    </source>
</evidence>
<dbReference type="Gene3D" id="1.50.40.10">
    <property type="entry name" value="Mitochondrial carrier domain"/>
    <property type="match status" value="1"/>
</dbReference>
<dbReference type="InterPro" id="IPR018108">
    <property type="entry name" value="MCP_transmembrane"/>
</dbReference>